<comment type="caution">
    <text evidence="9">Lacks conserved residue(s) required for the propagation of feature annotation.</text>
</comment>
<dbReference type="GO" id="GO:0008240">
    <property type="term" value="F:tripeptidyl-peptidase activity"/>
    <property type="evidence" value="ECO:0007669"/>
    <property type="project" value="TreeGrafter"/>
</dbReference>
<proteinExistence type="predicted"/>
<dbReference type="PANTHER" id="PTHR14218:SF19">
    <property type="entry name" value="SERINE PROTEASE AORO, PUTATIVE (AFU_ORTHOLOGUE AFUA_6G10250)-RELATED"/>
    <property type="match status" value="1"/>
</dbReference>
<evidence type="ECO:0000256" key="5">
    <source>
        <dbReference type="ARBA" id="ARBA00022801"/>
    </source>
</evidence>
<comment type="cofactor">
    <cofactor evidence="1">
        <name>Ca(2+)</name>
        <dbReference type="ChEBI" id="CHEBI:29108"/>
    </cofactor>
</comment>
<dbReference type="SUPFAM" id="SSF52743">
    <property type="entry name" value="Subtilisin-like"/>
    <property type="match status" value="1"/>
</dbReference>
<keyword evidence="3 9" id="KW-0645">Protease</keyword>
<dbReference type="PROSITE" id="PS51695">
    <property type="entry name" value="SEDOLISIN"/>
    <property type="match status" value="1"/>
</dbReference>
<keyword evidence="5 9" id="KW-0378">Hydrolase</keyword>
<dbReference type="VEuPathDB" id="FungiDB:SAPIO_CDS6976"/>
<evidence type="ECO:0000256" key="3">
    <source>
        <dbReference type="ARBA" id="ARBA00022670"/>
    </source>
</evidence>
<dbReference type="Pfam" id="PF09286">
    <property type="entry name" value="Pro-kuma_activ"/>
    <property type="match status" value="1"/>
</dbReference>
<reference evidence="11 12" key="1">
    <citation type="journal article" date="2014" name="Genome Announc.">
        <title>Draft genome sequence of the pathogenic fungus Scedosporium apiospermum.</title>
        <authorList>
            <person name="Vandeputte P."/>
            <person name="Ghamrawi S."/>
            <person name="Rechenmann M."/>
            <person name="Iltis A."/>
            <person name="Giraud S."/>
            <person name="Fleury M."/>
            <person name="Thornton C."/>
            <person name="Delhaes L."/>
            <person name="Meyer W."/>
            <person name="Papon N."/>
            <person name="Bouchara J.P."/>
        </authorList>
    </citation>
    <scope>NUCLEOTIDE SEQUENCE [LARGE SCALE GENOMIC DNA]</scope>
    <source>
        <strain evidence="11 12">IHEM 14462</strain>
    </source>
</reference>
<evidence type="ECO:0000256" key="9">
    <source>
        <dbReference type="PROSITE-ProRule" id="PRU01032"/>
    </source>
</evidence>
<keyword evidence="6 9" id="KW-0720">Serine protease</keyword>
<dbReference type="OMA" id="LDFQYAM"/>
<keyword evidence="4" id="KW-0479">Metal-binding</keyword>
<evidence type="ECO:0000256" key="4">
    <source>
        <dbReference type="ARBA" id="ARBA00022723"/>
    </source>
</evidence>
<dbReference type="RefSeq" id="XP_016641457.1">
    <property type="nucleotide sequence ID" value="XM_016788933.1"/>
</dbReference>
<feature type="domain" description="Peptidase S53" evidence="10">
    <location>
        <begin position="279"/>
        <end position="702"/>
    </location>
</feature>
<dbReference type="InterPro" id="IPR050819">
    <property type="entry name" value="Tripeptidyl-peptidase_I"/>
</dbReference>
<dbReference type="SUPFAM" id="SSF54897">
    <property type="entry name" value="Protease propeptides/inhibitors"/>
    <property type="match status" value="1"/>
</dbReference>
<evidence type="ECO:0000256" key="6">
    <source>
        <dbReference type="ARBA" id="ARBA00022825"/>
    </source>
</evidence>
<dbReference type="PANTHER" id="PTHR14218">
    <property type="entry name" value="PROTEASE S8 TRIPEPTIDYL PEPTIDASE I CLN2"/>
    <property type="match status" value="1"/>
</dbReference>
<evidence type="ECO:0000313" key="12">
    <source>
        <dbReference type="Proteomes" id="UP000028545"/>
    </source>
</evidence>
<dbReference type="GeneID" id="27726048"/>
<comment type="subcellular location">
    <subcellularLocation>
        <location evidence="2">Secreted</location>
        <location evidence="2">Extracellular space</location>
    </subcellularLocation>
</comment>
<keyword evidence="8" id="KW-0865">Zymogen</keyword>
<feature type="active site" description="Charge relay system" evidence="9">
    <location>
        <position position="619"/>
    </location>
</feature>
<feature type="active site" description="Charge relay system" evidence="9">
    <location>
        <position position="356"/>
    </location>
</feature>
<evidence type="ECO:0000256" key="8">
    <source>
        <dbReference type="ARBA" id="ARBA00023145"/>
    </source>
</evidence>
<dbReference type="OrthoDB" id="409122at2759"/>
<accession>A0A084G2U6</accession>
<dbReference type="SMART" id="SM00944">
    <property type="entry name" value="Pro-kuma_activ"/>
    <property type="match status" value="1"/>
</dbReference>
<dbReference type="GO" id="GO:0004252">
    <property type="term" value="F:serine-type endopeptidase activity"/>
    <property type="evidence" value="ECO:0007669"/>
    <property type="project" value="UniProtKB-UniRule"/>
</dbReference>
<evidence type="ECO:0000256" key="7">
    <source>
        <dbReference type="ARBA" id="ARBA00022837"/>
    </source>
</evidence>
<dbReference type="AlphaFoldDB" id="A0A084G2U6"/>
<organism evidence="11 12">
    <name type="scientific">Pseudallescheria apiosperma</name>
    <name type="common">Scedosporium apiospermum</name>
    <dbReference type="NCBI Taxonomy" id="563466"/>
    <lineage>
        <taxon>Eukaryota</taxon>
        <taxon>Fungi</taxon>
        <taxon>Dikarya</taxon>
        <taxon>Ascomycota</taxon>
        <taxon>Pezizomycotina</taxon>
        <taxon>Sordariomycetes</taxon>
        <taxon>Hypocreomycetidae</taxon>
        <taxon>Microascales</taxon>
        <taxon>Microascaceae</taxon>
        <taxon>Scedosporium</taxon>
    </lineage>
</organism>
<dbReference type="InterPro" id="IPR036852">
    <property type="entry name" value="Peptidase_S8/S53_dom_sf"/>
</dbReference>
<name>A0A084G2U6_PSEDA</name>
<keyword evidence="12" id="KW-1185">Reference proteome</keyword>
<keyword evidence="7" id="KW-0106">Calcium</keyword>
<sequence>MCVGCAFMRILVQFKEAAVKRFSKQHGALRKDRTTRLFDKSFDFRLNDHRYFLSSENSPRQRTRANTTSRDMRFNEWLPFNLLLLVSPVASTYERTLKTGVLGRRGQTRVRADPDLSMPLVIAISQQNVGDAINALLVVSNPYSPTYGKYWAASKTAEVFSASAEATNRVLQWLYQSGVPSQHVTSLGSSALHLNVTVAEAEMILSTNCYSYTGIAGGEVFLGYDTYVLDSSIAAYVDYILPSSIPWPQPERSRDQVGAIRPRSGPLLRRNSNGDCVTRTTPECLRDRYKMPLYNDSHPGNSFGIFQPAWASWRDTDLDDFFQAFHPELDGQRPLMMEINGGYRRLDADVDAFNLEPNLDFQYAMSLSYPLPVTNIQVGSEDAPGNLNTMLAAFDKSYCPSIDPDRDALPDSGSFDCGTVVAPKVISISYVWNEADFPPEYLERQCLEFLKLGLQGVTVIVSSGDSGPAKHPEGTCLGTATDTQSGEDGRGAFSPAWPASCPWVTVVGGTQLSVVNEGAVAWRNQPSTGSPPYLITEVTYSRVVNKAKRSSGGGFSTRFPSPEYQRRTAARYIGLEREHLESFQHQFNSSGRGYPDVSILASAYQVMTGGKQKSVYGTSASAPVFGSMIAQINDARLKAGKSSVGFINPVLYANPGAFNDIVLGSNSGCGIDEAFRAGEDWDAATGLGSPDYQKLLDVFMGLD</sequence>
<evidence type="ECO:0000259" key="10">
    <source>
        <dbReference type="PROSITE" id="PS51695"/>
    </source>
</evidence>
<dbReference type="GO" id="GO:0006508">
    <property type="term" value="P:proteolysis"/>
    <property type="evidence" value="ECO:0007669"/>
    <property type="project" value="UniProtKB-KW"/>
</dbReference>
<dbReference type="EMBL" id="JOWA01000109">
    <property type="protein sequence ID" value="KEZ41658.1"/>
    <property type="molecule type" value="Genomic_DNA"/>
</dbReference>
<evidence type="ECO:0000256" key="2">
    <source>
        <dbReference type="ARBA" id="ARBA00004239"/>
    </source>
</evidence>
<dbReference type="Gene3D" id="3.40.50.200">
    <property type="entry name" value="Peptidase S8/S53 domain"/>
    <property type="match status" value="1"/>
</dbReference>
<dbReference type="Proteomes" id="UP000028545">
    <property type="component" value="Unassembled WGS sequence"/>
</dbReference>
<dbReference type="KEGG" id="sapo:SAPIO_CDS6976"/>
<dbReference type="GO" id="GO:0005576">
    <property type="term" value="C:extracellular region"/>
    <property type="evidence" value="ECO:0007669"/>
    <property type="project" value="UniProtKB-SubCell"/>
</dbReference>
<dbReference type="CDD" id="cd11377">
    <property type="entry name" value="Pro-peptidase_S53"/>
    <property type="match status" value="1"/>
</dbReference>
<protein>
    <recommendedName>
        <fullName evidence="10">Peptidase S53 domain-containing protein</fullName>
    </recommendedName>
</protein>
<dbReference type="CDD" id="cd04056">
    <property type="entry name" value="Peptidases_S53"/>
    <property type="match status" value="1"/>
</dbReference>
<gene>
    <name evidence="11" type="ORF">SAPIO_CDS6976</name>
</gene>
<feature type="active site" description="Charge relay system" evidence="9">
    <location>
        <position position="360"/>
    </location>
</feature>
<evidence type="ECO:0000313" key="11">
    <source>
        <dbReference type="EMBL" id="KEZ41658.1"/>
    </source>
</evidence>
<comment type="caution">
    <text evidence="11">The sequence shown here is derived from an EMBL/GenBank/DDBJ whole genome shotgun (WGS) entry which is preliminary data.</text>
</comment>
<dbReference type="InterPro" id="IPR030400">
    <property type="entry name" value="Sedolisin_dom"/>
</dbReference>
<dbReference type="HOGENOM" id="CLU_013783_4_1_1"/>
<evidence type="ECO:0000256" key="1">
    <source>
        <dbReference type="ARBA" id="ARBA00001913"/>
    </source>
</evidence>
<dbReference type="GO" id="GO:0046872">
    <property type="term" value="F:metal ion binding"/>
    <property type="evidence" value="ECO:0007669"/>
    <property type="project" value="UniProtKB-KW"/>
</dbReference>
<dbReference type="InterPro" id="IPR015366">
    <property type="entry name" value="S53_propep"/>
</dbReference>